<feature type="signal peptide" evidence="1">
    <location>
        <begin position="1"/>
        <end position="20"/>
    </location>
</feature>
<dbReference type="RefSeq" id="WP_323253622.1">
    <property type="nucleotide sequence ID" value="NZ_JAYFUL010000068.1"/>
</dbReference>
<evidence type="ECO:0000256" key="1">
    <source>
        <dbReference type="SAM" id="SignalP"/>
    </source>
</evidence>
<dbReference type="Proteomes" id="UP001304671">
    <property type="component" value="Unassembled WGS sequence"/>
</dbReference>
<reference evidence="2 3" key="1">
    <citation type="submission" date="2023-12" db="EMBL/GenBank/DDBJ databases">
        <title>Novel species of the genus Arcicella isolated from rivers.</title>
        <authorList>
            <person name="Lu H."/>
        </authorList>
    </citation>
    <scope>NUCLEOTIDE SEQUENCE [LARGE SCALE GENOMIC DNA]</scope>
    <source>
        <strain evidence="2 3">LMG 21963</strain>
    </source>
</reference>
<evidence type="ECO:0000313" key="3">
    <source>
        <dbReference type="Proteomes" id="UP001304671"/>
    </source>
</evidence>
<accession>A0ABU5QUU0</accession>
<keyword evidence="1" id="KW-0732">Signal</keyword>
<keyword evidence="3" id="KW-1185">Reference proteome</keyword>
<comment type="caution">
    <text evidence="2">The sequence shown here is derived from an EMBL/GenBank/DDBJ whole genome shotgun (WGS) entry which is preliminary data.</text>
</comment>
<gene>
    <name evidence="2" type="ORF">VB264_23540</name>
</gene>
<evidence type="ECO:0000313" key="2">
    <source>
        <dbReference type="EMBL" id="MEA5260793.1"/>
    </source>
</evidence>
<feature type="chain" id="PRO_5047023503" evidence="1">
    <location>
        <begin position="21"/>
        <end position="309"/>
    </location>
</feature>
<sequence length="309" mass="34786">MCKKISLIIFLSFVAMAGFAQNKTDVKTNETPSSEKNVIVRPTIMVFPFFKEGQNIRTLVEDDVNTRLVMAKVKEAFDKRGYSTIDFLSKVRNLAVNEVLNSEAQSDLKTQIIQSSGADICVEVEYSFLESNSGNEVKLILNSYEASTSSTLSNKVGFSGKFYSQDIGKLAARANDSVIEDFLNVMQQKFTDIIENGRYLSLEFNLAASADIKMSSEVTNEKLPLSDALELWVAEHTKNYHIQGVTDLKVLFDVIRVPRLDASGKMLTTTRYSLDIFRFCNTLFPSEKPDKKLKVERLIKGNTIFITFK</sequence>
<dbReference type="EMBL" id="JAYFUL010000068">
    <property type="protein sequence ID" value="MEA5260793.1"/>
    <property type="molecule type" value="Genomic_DNA"/>
</dbReference>
<proteinExistence type="predicted"/>
<protein>
    <submittedName>
        <fullName evidence="2">DUF6175 family protein</fullName>
    </submittedName>
</protein>
<dbReference type="Pfam" id="PF19672">
    <property type="entry name" value="DUF6175"/>
    <property type="match status" value="1"/>
</dbReference>
<organism evidence="2 3">
    <name type="scientific">Arcicella aquatica</name>
    <dbReference type="NCBI Taxonomy" id="217141"/>
    <lineage>
        <taxon>Bacteria</taxon>
        <taxon>Pseudomonadati</taxon>
        <taxon>Bacteroidota</taxon>
        <taxon>Cytophagia</taxon>
        <taxon>Cytophagales</taxon>
        <taxon>Flectobacillaceae</taxon>
        <taxon>Arcicella</taxon>
    </lineage>
</organism>
<dbReference type="InterPro" id="IPR046173">
    <property type="entry name" value="DUF6175"/>
</dbReference>
<name>A0ABU5QUU0_9BACT</name>